<dbReference type="AlphaFoldDB" id="A0A9D1FY33"/>
<reference evidence="1" key="2">
    <citation type="journal article" date="2021" name="PeerJ">
        <title>Extensive microbial diversity within the chicken gut microbiome revealed by metagenomics and culture.</title>
        <authorList>
            <person name="Gilroy R."/>
            <person name="Ravi A."/>
            <person name="Getino M."/>
            <person name="Pursley I."/>
            <person name="Horton D.L."/>
            <person name="Alikhan N.F."/>
            <person name="Baker D."/>
            <person name="Gharbi K."/>
            <person name="Hall N."/>
            <person name="Watson M."/>
            <person name="Adriaenssens E.M."/>
            <person name="Foster-Nyarko E."/>
            <person name="Jarju S."/>
            <person name="Secka A."/>
            <person name="Antonio M."/>
            <person name="Oren A."/>
            <person name="Chaudhuri R.R."/>
            <person name="La Ragione R."/>
            <person name="Hildebrand F."/>
            <person name="Pallen M.J."/>
        </authorList>
    </citation>
    <scope>NUCLEOTIDE SEQUENCE</scope>
    <source>
        <strain evidence="1">13766</strain>
    </source>
</reference>
<dbReference type="Proteomes" id="UP000824140">
    <property type="component" value="Unassembled WGS sequence"/>
</dbReference>
<reference evidence="1" key="1">
    <citation type="submission" date="2020-10" db="EMBL/GenBank/DDBJ databases">
        <authorList>
            <person name="Gilroy R."/>
        </authorList>
    </citation>
    <scope>NUCLEOTIDE SEQUENCE</scope>
    <source>
        <strain evidence="1">13766</strain>
    </source>
</reference>
<proteinExistence type="predicted"/>
<name>A0A9D1FY33_9FIRM</name>
<dbReference type="NCBIfam" id="NF045650">
    <property type="entry name" value="CD1247_Nterm"/>
    <property type="match status" value="1"/>
</dbReference>
<dbReference type="EMBL" id="DVJN01000032">
    <property type="protein sequence ID" value="HIS91701.1"/>
    <property type="molecule type" value="Genomic_DNA"/>
</dbReference>
<evidence type="ECO:0000313" key="2">
    <source>
        <dbReference type="Proteomes" id="UP000824140"/>
    </source>
</evidence>
<gene>
    <name evidence="1" type="ORF">IAA84_01650</name>
</gene>
<accession>A0A9D1FY33</accession>
<dbReference type="InterPro" id="IPR054688">
    <property type="entry name" value="CD1247_N"/>
</dbReference>
<sequence length="171" mass="19163">MSDFTRKIQYLQGLADGMNGMNVTDAKAQWDFMLKLVEALGEAAQAIDDLFEMNNELNDYVESIDDDLYRLENDFDGEMEDGDYFDGADGGESEKAQLRPFPARVHTGAEVESIPQYCPHCLRGFRVALSDLMRHATGHCPHCGETVDLQALADEDALPFLQMDHPENDPD</sequence>
<protein>
    <submittedName>
        <fullName evidence="1">Uncharacterized protein</fullName>
    </submittedName>
</protein>
<evidence type="ECO:0000313" key="1">
    <source>
        <dbReference type="EMBL" id="HIS91701.1"/>
    </source>
</evidence>
<comment type="caution">
    <text evidence="1">The sequence shown here is derived from an EMBL/GenBank/DDBJ whole genome shotgun (WGS) entry which is preliminary data.</text>
</comment>
<organism evidence="1 2">
    <name type="scientific">Candidatus Alectryocaccomicrobium excrementavium</name>
    <dbReference type="NCBI Taxonomy" id="2840668"/>
    <lineage>
        <taxon>Bacteria</taxon>
        <taxon>Bacillati</taxon>
        <taxon>Bacillota</taxon>
        <taxon>Clostridia</taxon>
        <taxon>Candidatus Alectryocaccomicrobium</taxon>
    </lineage>
</organism>